<proteinExistence type="inferred from homology"/>
<organism evidence="6 7">
    <name type="scientific">Rhizobium aethiopicum</name>
    <dbReference type="NCBI Taxonomy" id="1138170"/>
    <lineage>
        <taxon>Bacteria</taxon>
        <taxon>Pseudomonadati</taxon>
        <taxon>Pseudomonadota</taxon>
        <taxon>Alphaproteobacteria</taxon>
        <taxon>Hyphomicrobiales</taxon>
        <taxon>Rhizobiaceae</taxon>
        <taxon>Rhizobium/Agrobacterium group</taxon>
        <taxon>Rhizobium</taxon>
    </lineage>
</organism>
<evidence type="ECO:0000313" key="6">
    <source>
        <dbReference type="EMBL" id="SCB58785.1"/>
    </source>
</evidence>
<dbReference type="InterPro" id="IPR006913">
    <property type="entry name" value="CENP-V/GFA"/>
</dbReference>
<feature type="region of interest" description="Disordered" evidence="4">
    <location>
        <begin position="1"/>
        <end position="20"/>
    </location>
</feature>
<evidence type="ECO:0000256" key="3">
    <source>
        <dbReference type="ARBA" id="ARBA00022833"/>
    </source>
</evidence>
<evidence type="ECO:0000256" key="1">
    <source>
        <dbReference type="ARBA" id="ARBA00005495"/>
    </source>
</evidence>
<sequence>MPLRITPRKDIGRSAHGEHLPLPRLSAQNRRYGRKRCDLREMTIEGDRRIFERDAAQGRKVRFHFCPNCGTSLYSEGDFNPGLCIVAVGAFADLSFPPPLISFYEGSRHDWFQLPDGMKHAQRGLVSAAAADKEQSNG</sequence>
<keyword evidence="3" id="KW-0862">Zinc</keyword>
<dbReference type="EMBL" id="FMAJ01000005">
    <property type="protein sequence ID" value="SCB58785.1"/>
    <property type="molecule type" value="Genomic_DNA"/>
</dbReference>
<dbReference type="Pfam" id="PF04828">
    <property type="entry name" value="GFA"/>
    <property type="match status" value="1"/>
</dbReference>
<evidence type="ECO:0000256" key="2">
    <source>
        <dbReference type="ARBA" id="ARBA00022723"/>
    </source>
</evidence>
<feature type="domain" description="CENP-V/GFA" evidence="5">
    <location>
        <begin position="41"/>
        <end position="104"/>
    </location>
</feature>
<evidence type="ECO:0000313" key="7">
    <source>
        <dbReference type="Proteomes" id="UP000198723"/>
    </source>
</evidence>
<dbReference type="InterPro" id="IPR011057">
    <property type="entry name" value="Mss4-like_sf"/>
</dbReference>
<dbReference type="GO" id="GO:0046872">
    <property type="term" value="F:metal ion binding"/>
    <property type="evidence" value="ECO:0007669"/>
    <property type="project" value="UniProtKB-KW"/>
</dbReference>
<dbReference type="STRING" id="1138170.GA0061105_105254"/>
<accession>A0A1C3Y2X5</accession>
<dbReference type="Gene3D" id="2.170.150.70">
    <property type="match status" value="1"/>
</dbReference>
<reference evidence="6 7" key="1">
    <citation type="submission" date="2016-08" db="EMBL/GenBank/DDBJ databases">
        <authorList>
            <person name="Seilhamer J.J."/>
        </authorList>
    </citation>
    <scope>NUCLEOTIDE SEQUENCE [LARGE SCALE GENOMIC DNA]</scope>
    <source>
        <strain evidence="6 7">HBR26</strain>
    </source>
</reference>
<comment type="similarity">
    <text evidence="1">Belongs to the Gfa family.</text>
</comment>
<dbReference type="AlphaFoldDB" id="A0A1C3Y2X5"/>
<evidence type="ECO:0000256" key="4">
    <source>
        <dbReference type="SAM" id="MobiDB-lite"/>
    </source>
</evidence>
<name>A0A1C3Y2X5_9HYPH</name>
<feature type="compositionally biased region" description="Basic and acidic residues" evidence="4">
    <location>
        <begin position="7"/>
        <end position="20"/>
    </location>
</feature>
<keyword evidence="2" id="KW-0479">Metal-binding</keyword>
<dbReference type="Proteomes" id="UP000198723">
    <property type="component" value="Unassembled WGS sequence"/>
</dbReference>
<evidence type="ECO:0000259" key="5">
    <source>
        <dbReference type="Pfam" id="PF04828"/>
    </source>
</evidence>
<dbReference type="GO" id="GO:0016846">
    <property type="term" value="F:carbon-sulfur lyase activity"/>
    <property type="evidence" value="ECO:0007669"/>
    <property type="project" value="InterPro"/>
</dbReference>
<gene>
    <name evidence="6" type="ORF">GA0061105_105254</name>
</gene>
<protein>
    <submittedName>
        <fullName evidence="6">Glutathione-dependent formaldehyde-activating enzyme</fullName>
    </submittedName>
</protein>
<dbReference type="SUPFAM" id="SSF51316">
    <property type="entry name" value="Mss4-like"/>
    <property type="match status" value="1"/>
</dbReference>